<dbReference type="PANTHER" id="PTHR42894:SF1">
    <property type="entry name" value="N-(5'-PHOSPHORIBOSYL)ANTHRANILATE ISOMERASE"/>
    <property type="match status" value="1"/>
</dbReference>
<dbReference type="SUPFAM" id="SSF51366">
    <property type="entry name" value="Ribulose-phoshate binding barrel"/>
    <property type="match status" value="1"/>
</dbReference>
<dbReference type="InterPro" id="IPR001240">
    <property type="entry name" value="PRAI_dom"/>
</dbReference>
<dbReference type="PANTHER" id="PTHR42894">
    <property type="entry name" value="N-(5'-PHOSPHORIBOSYL)ANTHRANILATE ISOMERASE"/>
    <property type="match status" value="1"/>
</dbReference>
<evidence type="ECO:0000256" key="6">
    <source>
        <dbReference type="ARBA" id="ARBA00022822"/>
    </source>
</evidence>
<evidence type="ECO:0000256" key="2">
    <source>
        <dbReference type="ARBA" id="ARBA00004664"/>
    </source>
</evidence>
<sequence>MFAPSKRRITLAEARKISCRISQIGKVGVFVNAPLTEVREAASACKLDYVQLHGDEPPEYCRLVGYPVIKAFRIGSGFSATAFNGYRTSWTLFDSFTAGVQGGTGRVFDWQAAQTLVKQAPRPLLAAGGLTPENVTQAIAVLGPDGVDVSGGVETNGIKDIEKIKRFITAAKGGIGQNAK</sequence>
<feature type="domain" description="N-(5'phosphoribosyl) anthranilate isomerase (PRAI)" evidence="10">
    <location>
        <begin position="5"/>
        <end position="169"/>
    </location>
</feature>
<keyword evidence="8 9" id="KW-0413">Isomerase</keyword>
<comment type="similarity">
    <text evidence="9">Belongs to the TrpF family.</text>
</comment>
<keyword evidence="6 9" id="KW-0822">Tryptophan biosynthesis</keyword>
<comment type="pathway">
    <text evidence="2 9">Amino-acid biosynthesis; L-tryptophan biosynthesis; L-tryptophan from chorismate: step 3/5.</text>
</comment>
<dbReference type="GO" id="GO:0000162">
    <property type="term" value="P:L-tryptophan biosynthetic process"/>
    <property type="evidence" value="ECO:0007669"/>
    <property type="project" value="UniProtKB-UniRule"/>
</dbReference>
<evidence type="ECO:0000256" key="1">
    <source>
        <dbReference type="ARBA" id="ARBA00001164"/>
    </source>
</evidence>
<dbReference type="InterPro" id="IPR011060">
    <property type="entry name" value="RibuloseP-bd_barrel"/>
</dbReference>
<evidence type="ECO:0000313" key="11">
    <source>
        <dbReference type="EMBL" id="SCM79835.1"/>
    </source>
</evidence>
<evidence type="ECO:0000256" key="4">
    <source>
        <dbReference type="ARBA" id="ARBA00022272"/>
    </source>
</evidence>
<gene>
    <name evidence="9 11" type="primary">trpF</name>
    <name evidence="11" type="ORF">KL86SPO_30117</name>
</gene>
<reference evidence="11" key="1">
    <citation type="submission" date="2016-08" db="EMBL/GenBank/DDBJ databases">
        <authorList>
            <person name="Seilhamer J.J."/>
        </authorList>
    </citation>
    <scope>NUCLEOTIDE SEQUENCE</scope>
    <source>
        <strain evidence="11">86</strain>
    </source>
</reference>
<dbReference type="EMBL" id="FMJE01000003">
    <property type="protein sequence ID" value="SCM79835.1"/>
    <property type="molecule type" value="Genomic_DNA"/>
</dbReference>
<dbReference type="AlphaFoldDB" id="A0A212LQG1"/>
<dbReference type="Gene3D" id="3.20.20.70">
    <property type="entry name" value="Aldolase class I"/>
    <property type="match status" value="1"/>
</dbReference>
<organism evidence="11">
    <name type="scientific">uncultured Sporomusa sp</name>
    <dbReference type="NCBI Taxonomy" id="307249"/>
    <lineage>
        <taxon>Bacteria</taxon>
        <taxon>Bacillati</taxon>
        <taxon>Bacillota</taxon>
        <taxon>Negativicutes</taxon>
        <taxon>Selenomonadales</taxon>
        <taxon>Sporomusaceae</taxon>
        <taxon>Sporomusa</taxon>
        <taxon>environmental samples</taxon>
    </lineage>
</organism>
<dbReference type="UniPathway" id="UPA00035">
    <property type="reaction ID" value="UER00042"/>
</dbReference>
<keyword evidence="5 9" id="KW-0028">Amino-acid biosynthesis</keyword>
<dbReference type="InterPro" id="IPR044643">
    <property type="entry name" value="TrpF_fam"/>
</dbReference>
<dbReference type="CDD" id="cd00405">
    <property type="entry name" value="PRAI"/>
    <property type="match status" value="1"/>
</dbReference>
<dbReference type="EC" id="5.3.1.24" evidence="3 9"/>
<proteinExistence type="inferred from homology"/>
<name>A0A212LQG1_9FIRM</name>
<evidence type="ECO:0000256" key="9">
    <source>
        <dbReference type="HAMAP-Rule" id="MF_00135"/>
    </source>
</evidence>
<dbReference type="HAMAP" id="MF_00135">
    <property type="entry name" value="PRAI"/>
    <property type="match status" value="1"/>
</dbReference>
<accession>A0A212LQG1</accession>
<evidence type="ECO:0000256" key="3">
    <source>
        <dbReference type="ARBA" id="ARBA00012572"/>
    </source>
</evidence>
<dbReference type="InterPro" id="IPR013785">
    <property type="entry name" value="Aldolase_TIM"/>
</dbReference>
<keyword evidence="7 9" id="KW-0057">Aromatic amino acid biosynthesis</keyword>
<comment type="catalytic activity">
    <reaction evidence="1 9">
        <text>N-(5-phospho-beta-D-ribosyl)anthranilate = 1-(2-carboxyphenylamino)-1-deoxy-D-ribulose 5-phosphate</text>
        <dbReference type="Rhea" id="RHEA:21540"/>
        <dbReference type="ChEBI" id="CHEBI:18277"/>
        <dbReference type="ChEBI" id="CHEBI:58613"/>
        <dbReference type="EC" id="5.3.1.24"/>
    </reaction>
</comment>
<protein>
    <recommendedName>
        <fullName evidence="4 9">N-(5'-phosphoribosyl)anthranilate isomerase</fullName>
        <shortName evidence="9">PRAI</shortName>
        <ecNumber evidence="3 9">5.3.1.24</ecNumber>
    </recommendedName>
</protein>
<evidence type="ECO:0000256" key="8">
    <source>
        <dbReference type="ARBA" id="ARBA00023235"/>
    </source>
</evidence>
<evidence type="ECO:0000256" key="7">
    <source>
        <dbReference type="ARBA" id="ARBA00023141"/>
    </source>
</evidence>
<dbReference type="GO" id="GO:0004640">
    <property type="term" value="F:phosphoribosylanthranilate isomerase activity"/>
    <property type="evidence" value="ECO:0007669"/>
    <property type="project" value="UniProtKB-UniRule"/>
</dbReference>
<dbReference type="Pfam" id="PF00697">
    <property type="entry name" value="PRAI"/>
    <property type="match status" value="1"/>
</dbReference>
<evidence type="ECO:0000256" key="5">
    <source>
        <dbReference type="ARBA" id="ARBA00022605"/>
    </source>
</evidence>
<evidence type="ECO:0000259" key="10">
    <source>
        <dbReference type="Pfam" id="PF00697"/>
    </source>
</evidence>